<dbReference type="EMBL" id="AAAQVA010000003">
    <property type="protein sequence ID" value="EAE1631816.1"/>
    <property type="molecule type" value="Genomic_DNA"/>
</dbReference>
<reference evidence="7 24" key="5">
    <citation type="submission" date="2019-04" db="EMBL/GenBank/DDBJ databases">
        <authorList>
            <consortium name="GenomeTrakr network: Whole genome sequencing for foodborne pathogen traceback"/>
        </authorList>
    </citation>
    <scope>NUCLEOTIDE SEQUENCE [LARGE SCALE GENOMIC DNA]</scope>
    <source>
        <strain evidence="7 24">CFSAN072502</strain>
    </source>
</reference>
<reference evidence="16 17" key="7">
    <citation type="submission" date="2019-08" db="EMBL/GenBank/DDBJ databases">
        <title>Soil Listeria distribution.</title>
        <authorList>
            <person name="Liao J."/>
        </authorList>
    </citation>
    <scope>NUCLEOTIDE SEQUENCE [LARGE SCALE GENOMIC DNA]</scope>
    <source>
        <strain evidence="16 17">IN-RH-2-BL1</strain>
    </source>
</reference>
<evidence type="ECO:0000313" key="20">
    <source>
        <dbReference type="Proteomes" id="UP000371553"/>
    </source>
</evidence>
<evidence type="ECO:0000313" key="17">
    <source>
        <dbReference type="Proteomes" id="UP000322220"/>
    </source>
</evidence>
<evidence type="ECO:0000313" key="5">
    <source>
        <dbReference type="EMBL" id="EAE2659212.1"/>
    </source>
</evidence>
<dbReference type="EMBL" id="DAAKPP010000004">
    <property type="protein sequence ID" value="HAC3055512.1"/>
    <property type="molecule type" value="Genomic_DNA"/>
</dbReference>
<dbReference type="EMBL" id="AABFMV010000004">
    <property type="protein sequence ID" value="EAH1615078.1"/>
    <property type="molecule type" value="Genomic_DNA"/>
</dbReference>
<evidence type="ECO:0000313" key="14">
    <source>
        <dbReference type="EMBL" id="ECL0130881.1"/>
    </source>
</evidence>
<evidence type="ECO:0000313" key="29">
    <source>
        <dbReference type="Proteomes" id="UP000548826"/>
    </source>
</evidence>
<dbReference type="Proteomes" id="UP000566597">
    <property type="component" value="Unassembled WGS sequence"/>
</dbReference>
<dbReference type="Proteomes" id="UP000322220">
    <property type="component" value="Unassembled WGS sequence"/>
</dbReference>
<dbReference type="Proteomes" id="UP000531172">
    <property type="component" value="Unassembled WGS sequence"/>
</dbReference>
<dbReference type="EMBL" id="VTIK01000002">
    <property type="protein sequence ID" value="TYU53802.1"/>
    <property type="molecule type" value="Genomic_DNA"/>
</dbReference>
<reference evidence="18 19" key="3">
    <citation type="submission" date="2018-06" db="EMBL/GenBank/DDBJ databases">
        <authorList>
            <consortium name="GenomeTrakr: Next Generation Sequencing Network for Food Pathogen Tracability"/>
        </authorList>
    </citation>
    <scope>NUCLEOTIDE SEQUENCE [LARGE SCALE GENOMIC DNA]</scope>
    <source>
        <strain evidence="4 19">FDA00006304</strain>
        <strain evidence="3 18">FLAG-78586</strain>
        <strain evidence="13 28">LS1419</strain>
        <strain evidence="2 20">NYAG13B12507-5</strain>
    </source>
</reference>
<evidence type="ECO:0000313" key="21">
    <source>
        <dbReference type="Proteomes" id="UP000413786"/>
    </source>
</evidence>
<dbReference type="EMBL" id="AABGVJ010000003">
    <property type="protein sequence ID" value="EAH4373069.1"/>
    <property type="molecule type" value="Genomic_DNA"/>
</dbReference>
<evidence type="ECO:0000313" key="4">
    <source>
        <dbReference type="EMBL" id="EAE1631816.1"/>
    </source>
</evidence>
<evidence type="ECO:0000313" key="31">
    <source>
        <dbReference type="Proteomes" id="UP000841561"/>
    </source>
</evidence>
<dbReference type="Proteomes" id="UP000524387">
    <property type="component" value="Unassembled WGS sequence"/>
</dbReference>
<evidence type="ECO:0000313" key="23">
    <source>
        <dbReference type="Proteomes" id="UP000517258"/>
    </source>
</evidence>
<dbReference type="Proteomes" id="UP000371553">
    <property type="component" value="Unassembled WGS sequence"/>
</dbReference>
<dbReference type="Proteomes" id="UP000413786">
    <property type="component" value="Unassembled WGS sequence"/>
</dbReference>
<dbReference type="Proteomes" id="UP000841561">
    <property type="component" value="Unassembled WGS sequence"/>
</dbReference>
<dbReference type="EMBL" id="AABBWO010000003">
    <property type="protein sequence ID" value="EAG4183811.1"/>
    <property type="molecule type" value="Genomic_DNA"/>
</dbReference>
<evidence type="ECO:0000313" key="1">
    <source>
        <dbReference type="EMBL" id="EAC4482708.1"/>
    </source>
</evidence>
<evidence type="ECO:0000313" key="28">
    <source>
        <dbReference type="Proteomes" id="UP000540417"/>
    </source>
</evidence>
<evidence type="ECO:0000313" key="11">
    <source>
        <dbReference type="EMBL" id="EAH1615078.1"/>
    </source>
</evidence>
<dbReference type="EMBL" id="AAAQOE010000003">
    <property type="protein sequence ID" value="EAE1096187.1"/>
    <property type="molecule type" value="Genomic_DNA"/>
</dbReference>
<gene>
    <name evidence="3" type="ORF">APD94_09475</name>
    <name evidence="4" type="ORF">ARR48_08430</name>
    <name evidence="6" type="ORF">CAC64_05710</name>
    <name evidence="2" type="ORF">CD20_02340</name>
    <name evidence="7" type="ORF">CW895_07115</name>
    <name evidence="11" type="ORF">D4271_06630</name>
    <name evidence="8" type="ORF">D4C60_07895</name>
    <name evidence="9" type="ORF">D4D89_07320</name>
    <name evidence="10" type="ORF">D4U23_05905</name>
    <name evidence="12" type="ORF">D5M70_06765</name>
    <name evidence="1" type="ORF">E0I39_07385</name>
    <name evidence="5" type="ORF">E1V33_03490</name>
    <name evidence="13" type="ORF">E5H26_10215</name>
    <name evidence="14" type="ORF">FJU19_07225</name>
    <name evidence="16" type="ORF">FZW98_05050</name>
    <name evidence="15" type="ORF">GZK27_08345</name>
</gene>
<evidence type="ECO:0000313" key="10">
    <source>
        <dbReference type="EMBL" id="EAH0251920.1"/>
    </source>
</evidence>
<evidence type="ECO:0000313" key="8">
    <source>
        <dbReference type="EMBL" id="EAG9856911.1"/>
    </source>
</evidence>
<dbReference type="Proteomes" id="UP000548826">
    <property type="component" value="Unassembled WGS sequence"/>
</dbReference>
<dbReference type="EMBL" id="AABEVI010000004">
    <property type="protein sequence ID" value="EAH0218121.1"/>
    <property type="molecule type" value="Genomic_DNA"/>
</dbReference>
<evidence type="ECO:0000313" key="16">
    <source>
        <dbReference type="EMBL" id="TYU53802.1"/>
    </source>
</evidence>
<evidence type="ECO:0000313" key="9">
    <source>
        <dbReference type="EMBL" id="EAH0218121.1"/>
    </source>
</evidence>
<dbReference type="Proteomes" id="UP000517258">
    <property type="component" value="Unassembled WGS sequence"/>
</dbReference>
<dbReference type="EMBL" id="AABEQV010000004">
    <property type="protein sequence ID" value="EAG9856911.1"/>
    <property type="molecule type" value="Genomic_DNA"/>
</dbReference>
<dbReference type="EMBL" id="AAAPCR010000002">
    <property type="protein sequence ID" value="EAD8144902.1"/>
    <property type="molecule type" value="Genomic_DNA"/>
</dbReference>
<proteinExistence type="predicted"/>
<dbReference type="Proteomes" id="UP000355989">
    <property type="component" value="Unassembled WGS sequence"/>
</dbReference>
<dbReference type="Proteomes" id="UP000368805">
    <property type="component" value="Unassembled WGS sequence"/>
</dbReference>
<dbReference type="Proteomes" id="UP000529135">
    <property type="component" value="Unassembled WGS sequence"/>
</dbReference>
<evidence type="ECO:0000313" key="26">
    <source>
        <dbReference type="Proteomes" id="UP000529135"/>
    </source>
</evidence>
<evidence type="ECO:0000313" key="15">
    <source>
        <dbReference type="EMBL" id="HAC3055512.1"/>
    </source>
</evidence>
<evidence type="ECO:0000313" key="24">
    <source>
        <dbReference type="Proteomes" id="UP000524387"/>
    </source>
</evidence>
<sequence>MICSAAMLLRVTVLLVFTDFTFTGCLKSWRNVLPFNEVHPFLHVLRFFHVREIVTLKGLGLHQEQIQEYKKEVANIWQRKMLLK</sequence>
<dbReference type="Proteomes" id="UP000540417">
    <property type="component" value="Unassembled WGS sequence"/>
</dbReference>
<name>A0A255C454_LISMN</name>
<evidence type="ECO:0000313" key="19">
    <source>
        <dbReference type="Proteomes" id="UP000368805"/>
    </source>
</evidence>
<evidence type="ECO:0000313" key="6">
    <source>
        <dbReference type="EMBL" id="EAG4183811.1"/>
    </source>
</evidence>
<dbReference type="EMBL" id="AAJEKY010000004">
    <property type="protein sequence ID" value="ECL0130881.1"/>
    <property type="molecule type" value="Genomic_DNA"/>
</dbReference>
<reference evidence="14 22" key="6">
    <citation type="submission" date="2019-06" db="EMBL/GenBank/DDBJ databases">
        <authorList>
            <person name="Ashton P.M."/>
            <person name="Dallman T."/>
            <person name="Nair S."/>
            <person name="De Pinna E."/>
            <person name="Peters T."/>
            <person name="Grant K."/>
        </authorList>
    </citation>
    <scope>NUCLEOTIDE SEQUENCE [LARGE SCALE GENOMIC DNA]</scope>
    <source>
        <strain evidence="10 30">406731</strain>
        <strain evidence="8 29">429821</strain>
        <strain evidence="11 25">562417</strain>
        <strain evidence="12 26">562428</strain>
        <strain evidence="9 23">563356</strain>
        <strain evidence="1 21">688377</strain>
        <strain evidence="14 22">760311</strain>
        <strain evidence="5">RL15000161</strain>
    </source>
</reference>
<dbReference type="EMBL" id="AABEVT010000003">
    <property type="protein sequence ID" value="EAH0251920.1"/>
    <property type="molecule type" value="Genomic_DNA"/>
</dbReference>
<dbReference type="EMBL" id="AABEKN010000003">
    <property type="protein sequence ID" value="EAG9353580.1"/>
    <property type="molecule type" value="Genomic_DNA"/>
</dbReference>
<accession>A0A255C454</accession>
<dbReference type="EMBL" id="AABGFX010000004">
    <property type="protein sequence ID" value="EAH3127002.1"/>
    <property type="molecule type" value="Genomic_DNA"/>
</dbReference>
<evidence type="ECO:0000313" key="18">
    <source>
        <dbReference type="Proteomes" id="UP000355989"/>
    </source>
</evidence>
<evidence type="ECO:0000313" key="27">
    <source>
        <dbReference type="Proteomes" id="UP000531172"/>
    </source>
</evidence>
<evidence type="ECO:0000313" key="3">
    <source>
        <dbReference type="EMBL" id="EAE1096187.1"/>
    </source>
</evidence>
<dbReference type="EMBL" id="AAARIE010000003">
    <property type="protein sequence ID" value="EAE2659212.1"/>
    <property type="molecule type" value="Genomic_DNA"/>
</dbReference>
<organism evidence="14 22">
    <name type="scientific">Listeria monocytogenes</name>
    <dbReference type="NCBI Taxonomy" id="1639"/>
    <lineage>
        <taxon>Bacteria</taxon>
        <taxon>Bacillati</taxon>
        <taxon>Bacillota</taxon>
        <taxon>Bacilli</taxon>
        <taxon>Bacillales</taxon>
        <taxon>Listeriaceae</taxon>
        <taxon>Listeria</taxon>
    </lineage>
</organism>
<evidence type="ECO:0000313" key="22">
    <source>
        <dbReference type="Proteomes" id="UP000478945"/>
    </source>
</evidence>
<comment type="caution">
    <text evidence="14">The sequence shown here is derived from an EMBL/GenBank/DDBJ whole genome shotgun (WGS) entry which is preliminary data.</text>
</comment>
<protein>
    <submittedName>
        <fullName evidence="14">Uncharacterized protein</fullName>
    </submittedName>
</protein>
<reference evidence="6 27" key="2">
    <citation type="submission" date="2018-06" db="EMBL/GenBank/DDBJ databases">
        <authorList>
            <consortium name="PulseNet: The National Subtyping Network for Foodborne Disease Surveillance"/>
            <person name="Tarr C.L."/>
            <person name="Trees E."/>
            <person name="Katz L.S."/>
            <person name="Carleton-Romer H.A."/>
            <person name="Stroika S."/>
            <person name="Kucerova Z."/>
            <person name="Roache K.F."/>
            <person name="Sabol A.L."/>
            <person name="Besser J."/>
            <person name="Gerner-Smidt P."/>
        </authorList>
    </citation>
    <scope>NUCLEOTIDE SEQUENCE [LARGE SCALE GENOMIC DNA]</scope>
    <source>
        <strain evidence="6 27">PNUSAL003001</strain>
    </source>
</reference>
<evidence type="ECO:0000313" key="7">
    <source>
        <dbReference type="EMBL" id="EAG9353580.1"/>
    </source>
</evidence>
<reference evidence="15" key="4">
    <citation type="submission" date="2018-06" db="EMBL/GenBank/DDBJ databases">
        <authorList>
            <consortium name="NCBI Pathogen Detection Project"/>
        </authorList>
    </citation>
    <scope>NUCLEOTIDE SEQUENCE</scope>
    <source>
        <strain evidence="15">LiDS0115</strain>
    </source>
</reference>
<dbReference type="Proteomes" id="UP000525068">
    <property type="component" value="Unassembled WGS sequence"/>
</dbReference>
<evidence type="ECO:0000313" key="2">
    <source>
        <dbReference type="EMBL" id="EAD8144902.1"/>
    </source>
</evidence>
<evidence type="ECO:0000313" key="12">
    <source>
        <dbReference type="EMBL" id="EAH3127002.1"/>
    </source>
</evidence>
<dbReference type="Proteomes" id="UP000478945">
    <property type="component" value="Unassembled WGS sequence"/>
</dbReference>
<dbReference type="EMBL" id="AAAIJX010000004">
    <property type="protein sequence ID" value="EAC4482708.1"/>
    <property type="molecule type" value="Genomic_DNA"/>
</dbReference>
<evidence type="ECO:0000313" key="30">
    <source>
        <dbReference type="Proteomes" id="UP000566597"/>
    </source>
</evidence>
<evidence type="ECO:0000313" key="25">
    <source>
        <dbReference type="Proteomes" id="UP000525068"/>
    </source>
</evidence>
<evidence type="ECO:0000313" key="13">
    <source>
        <dbReference type="EMBL" id="EAH4373069.1"/>
    </source>
</evidence>
<reference evidence="15 31" key="1">
    <citation type="journal article" date="2018" name="Genome Biol.">
        <title>SKESA: strategic k-mer extension for scrupulous assemblies.</title>
        <authorList>
            <person name="Souvorov A."/>
            <person name="Agarwala R."/>
            <person name="Lipman D.J."/>
        </authorList>
    </citation>
    <scope>NUCLEOTIDE SEQUENCE [LARGE SCALE GENOMIC DNA]</scope>
    <source>
        <strain evidence="15 31">LiDS0115</strain>
    </source>
</reference>
<dbReference type="Proteomes" id="UP000383365">
    <property type="component" value="Unassembled WGS sequence"/>
</dbReference>
<dbReference type="AlphaFoldDB" id="A0A255C454"/>